<evidence type="ECO:0008006" key="3">
    <source>
        <dbReference type="Google" id="ProtNLM"/>
    </source>
</evidence>
<sequence length="65" mass="7425">MVANYDSKKPYNELPFLPPKADIETKVILKKLITSSRALSELKGAITNLPNPTLFIDNISFYFYM</sequence>
<dbReference type="OrthoDB" id="9814400at2"/>
<keyword evidence="2" id="KW-1185">Reference proteome</keyword>
<accession>A0A2S7WBH0</accession>
<evidence type="ECO:0000313" key="2">
    <source>
        <dbReference type="Proteomes" id="UP000237608"/>
    </source>
</evidence>
<name>A0A2S7WBH0_9FLAO</name>
<dbReference type="EMBL" id="MSCL01000001">
    <property type="protein sequence ID" value="PQJ74756.1"/>
    <property type="molecule type" value="Genomic_DNA"/>
</dbReference>
<evidence type="ECO:0000313" key="1">
    <source>
        <dbReference type="EMBL" id="PQJ74756.1"/>
    </source>
</evidence>
<dbReference type="AlphaFoldDB" id="A0A2S7WBH0"/>
<dbReference type="Proteomes" id="UP000237608">
    <property type="component" value="Unassembled WGS sequence"/>
</dbReference>
<dbReference type="RefSeq" id="WP_105045903.1">
    <property type="nucleotide sequence ID" value="NZ_CP150662.1"/>
</dbReference>
<organism evidence="1 2">
    <name type="scientific">Polaribacter gangjinensis</name>
    <dbReference type="NCBI Taxonomy" id="574710"/>
    <lineage>
        <taxon>Bacteria</taxon>
        <taxon>Pseudomonadati</taxon>
        <taxon>Bacteroidota</taxon>
        <taxon>Flavobacteriia</taxon>
        <taxon>Flavobacteriales</taxon>
        <taxon>Flavobacteriaceae</taxon>
    </lineage>
</organism>
<comment type="caution">
    <text evidence="1">The sequence shown here is derived from an EMBL/GenBank/DDBJ whole genome shotgun (WGS) entry which is preliminary data.</text>
</comment>
<protein>
    <recommendedName>
        <fullName evidence="3">Fic/DOC N-terminal domain-containing protein</fullName>
    </recommendedName>
</protein>
<gene>
    <name evidence="1" type="ORF">BTO13_05590</name>
</gene>
<proteinExistence type="predicted"/>
<reference evidence="1 2" key="1">
    <citation type="submission" date="2016-12" db="EMBL/GenBank/DDBJ databases">
        <title>Trade-off between light-utilization and light-protection in marine flavobacteria.</title>
        <authorList>
            <person name="Kumagai Y."/>
            <person name="Yoshizawa S."/>
            <person name="Kogure K."/>
            <person name="Iwasaki W."/>
        </authorList>
    </citation>
    <scope>NUCLEOTIDE SEQUENCE [LARGE SCALE GENOMIC DNA]</scope>
    <source>
        <strain evidence="1 2">KCTC 22729</strain>
    </source>
</reference>